<feature type="region of interest" description="Disordered" evidence="10">
    <location>
        <begin position="281"/>
        <end position="391"/>
    </location>
</feature>
<dbReference type="Gene3D" id="1.10.510.10">
    <property type="entry name" value="Transferase(Phosphotransferase) domain 1"/>
    <property type="match status" value="1"/>
</dbReference>
<reference evidence="14" key="1">
    <citation type="submission" date="2016-06" db="EMBL/GenBank/DDBJ databases">
        <authorList>
            <person name="Sutton G."/>
            <person name="Brinkac L."/>
            <person name="Sanka R."/>
            <person name="Adams M."/>
            <person name="Lau E."/>
            <person name="Mehaffy C."/>
            <person name="Tameris M."/>
            <person name="Hatherill M."/>
            <person name="Hanekom W."/>
            <person name="Mahomed H."/>
            <person name="Mcshane H."/>
        </authorList>
    </citation>
    <scope>NUCLEOTIDE SEQUENCE [LARGE SCALE GENOMIC DNA]</scope>
    <source>
        <strain evidence="14">852002-51209_SCH5440388</strain>
    </source>
</reference>
<dbReference type="InterPro" id="IPR011009">
    <property type="entry name" value="Kinase-like_dom_sf"/>
</dbReference>
<evidence type="ECO:0000256" key="11">
    <source>
        <dbReference type="SAM" id="Phobius"/>
    </source>
</evidence>
<comment type="catalytic activity">
    <reaction evidence="8">
        <text>L-threonyl-[protein] + ATP = O-phospho-L-threonyl-[protein] + ADP + H(+)</text>
        <dbReference type="Rhea" id="RHEA:46608"/>
        <dbReference type="Rhea" id="RHEA-COMP:11060"/>
        <dbReference type="Rhea" id="RHEA-COMP:11605"/>
        <dbReference type="ChEBI" id="CHEBI:15378"/>
        <dbReference type="ChEBI" id="CHEBI:30013"/>
        <dbReference type="ChEBI" id="CHEBI:30616"/>
        <dbReference type="ChEBI" id="CHEBI:61977"/>
        <dbReference type="ChEBI" id="CHEBI:456216"/>
        <dbReference type="EC" id="2.7.11.1"/>
    </reaction>
</comment>
<feature type="region of interest" description="Disordered" evidence="10">
    <location>
        <begin position="421"/>
        <end position="449"/>
    </location>
</feature>
<comment type="catalytic activity">
    <reaction evidence="9">
        <text>L-seryl-[protein] + ATP = O-phospho-L-seryl-[protein] + ADP + H(+)</text>
        <dbReference type="Rhea" id="RHEA:17989"/>
        <dbReference type="Rhea" id="RHEA-COMP:9863"/>
        <dbReference type="Rhea" id="RHEA-COMP:11604"/>
        <dbReference type="ChEBI" id="CHEBI:15378"/>
        <dbReference type="ChEBI" id="CHEBI:29999"/>
        <dbReference type="ChEBI" id="CHEBI:30616"/>
        <dbReference type="ChEBI" id="CHEBI:83421"/>
        <dbReference type="ChEBI" id="CHEBI:456216"/>
        <dbReference type="EC" id="2.7.11.1"/>
    </reaction>
</comment>
<dbReference type="EC" id="2.7.11.1" evidence="1"/>
<dbReference type="STRING" id="43304.GCA_001403655_05152"/>
<keyword evidence="11" id="KW-0472">Membrane</keyword>
<keyword evidence="11" id="KW-0812">Transmembrane</keyword>
<dbReference type="SMART" id="SM00220">
    <property type="entry name" value="S_TKc"/>
    <property type="match status" value="1"/>
</dbReference>
<organism evidence="13 14">
    <name type="scientific">Mycolicibacterium peregrinum</name>
    <name type="common">Mycobacterium peregrinum</name>
    <dbReference type="NCBI Taxonomy" id="43304"/>
    <lineage>
        <taxon>Bacteria</taxon>
        <taxon>Bacillati</taxon>
        <taxon>Actinomycetota</taxon>
        <taxon>Actinomycetes</taxon>
        <taxon>Mycobacteriales</taxon>
        <taxon>Mycobacteriaceae</taxon>
        <taxon>Mycolicibacterium</taxon>
    </lineage>
</organism>
<evidence type="ECO:0000313" key="14">
    <source>
        <dbReference type="Proteomes" id="UP000093902"/>
    </source>
</evidence>
<keyword evidence="7" id="KW-0067">ATP-binding</keyword>
<evidence type="ECO:0000256" key="9">
    <source>
        <dbReference type="ARBA" id="ARBA00048679"/>
    </source>
</evidence>
<dbReference type="OrthoDB" id="5622056at2"/>
<keyword evidence="5" id="KW-0547">Nucleotide-binding</keyword>
<proteinExistence type="predicted"/>
<dbReference type="Proteomes" id="UP000093902">
    <property type="component" value="Unassembled WGS sequence"/>
</dbReference>
<feature type="compositionally biased region" description="Polar residues" evidence="10">
    <location>
        <begin position="335"/>
        <end position="348"/>
    </location>
</feature>
<dbReference type="EMBL" id="LZSO01000016">
    <property type="protein sequence ID" value="OBB31024.1"/>
    <property type="molecule type" value="Genomic_DNA"/>
</dbReference>
<evidence type="ECO:0000256" key="2">
    <source>
        <dbReference type="ARBA" id="ARBA00022527"/>
    </source>
</evidence>
<evidence type="ECO:0000256" key="4">
    <source>
        <dbReference type="ARBA" id="ARBA00022729"/>
    </source>
</evidence>
<evidence type="ECO:0000259" key="12">
    <source>
        <dbReference type="PROSITE" id="PS50011"/>
    </source>
</evidence>
<keyword evidence="3" id="KW-0808">Transferase</keyword>
<gene>
    <name evidence="13" type="ORF">A5792_16650</name>
</gene>
<protein>
    <recommendedName>
        <fullName evidence="1">non-specific serine/threonine protein kinase</fullName>
        <ecNumber evidence="1">2.7.11.1</ecNumber>
    </recommendedName>
</protein>
<evidence type="ECO:0000256" key="6">
    <source>
        <dbReference type="ARBA" id="ARBA00022777"/>
    </source>
</evidence>
<dbReference type="PROSITE" id="PS00108">
    <property type="entry name" value="PROTEIN_KINASE_ST"/>
    <property type="match status" value="1"/>
</dbReference>
<evidence type="ECO:0000256" key="3">
    <source>
        <dbReference type="ARBA" id="ARBA00022679"/>
    </source>
</evidence>
<dbReference type="FunFam" id="3.30.200.20:FF:000035">
    <property type="entry name" value="Serine/threonine protein kinase Stk1"/>
    <property type="match status" value="1"/>
</dbReference>
<dbReference type="RefSeq" id="WP_064931704.1">
    <property type="nucleotide sequence ID" value="NZ_LZSO01000016.1"/>
</dbReference>
<dbReference type="GO" id="GO:0005524">
    <property type="term" value="F:ATP binding"/>
    <property type="evidence" value="ECO:0007669"/>
    <property type="project" value="UniProtKB-KW"/>
</dbReference>
<dbReference type="Pfam" id="PF10738">
    <property type="entry name" value="Lpp-LpqN"/>
    <property type="match status" value="1"/>
</dbReference>
<dbReference type="PROSITE" id="PS50011">
    <property type="entry name" value="PROTEIN_KINASE_DOM"/>
    <property type="match status" value="1"/>
</dbReference>
<keyword evidence="6 13" id="KW-0418">Kinase</keyword>
<evidence type="ECO:0000256" key="1">
    <source>
        <dbReference type="ARBA" id="ARBA00012513"/>
    </source>
</evidence>
<keyword evidence="4" id="KW-0732">Signal</keyword>
<evidence type="ECO:0000256" key="7">
    <source>
        <dbReference type="ARBA" id="ARBA00022840"/>
    </source>
</evidence>
<dbReference type="Gene3D" id="3.40.1000.10">
    <property type="entry name" value="Mog1/PsbP, alpha/beta/alpha sandwich"/>
    <property type="match status" value="1"/>
</dbReference>
<keyword evidence="2 13" id="KW-0723">Serine/threonine-protein kinase</keyword>
<dbReference type="InterPro" id="IPR000719">
    <property type="entry name" value="Prot_kinase_dom"/>
</dbReference>
<dbReference type="GO" id="GO:0080090">
    <property type="term" value="P:regulation of primary metabolic process"/>
    <property type="evidence" value="ECO:0007669"/>
    <property type="project" value="UniProtKB-ARBA"/>
</dbReference>
<feature type="transmembrane region" description="Helical" evidence="11">
    <location>
        <begin position="398"/>
        <end position="419"/>
    </location>
</feature>
<dbReference type="InterPro" id="IPR008271">
    <property type="entry name" value="Ser/Thr_kinase_AS"/>
</dbReference>
<dbReference type="CDD" id="cd14014">
    <property type="entry name" value="STKc_PknB_like"/>
    <property type="match status" value="1"/>
</dbReference>
<dbReference type="InterPro" id="IPR019674">
    <property type="entry name" value="Lipoprotein_LpqN/LpqT-like"/>
</dbReference>
<accession>A0A1A0RBD7</accession>
<comment type="caution">
    <text evidence="13">The sequence shown here is derived from an EMBL/GenBank/DDBJ whole genome shotgun (WGS) entry which is preliminary data.</text>
</comment>
<dbReference type="PANTHER" id="PTHR43289">
    <property type="entry name" value="MITOGEN-ACTIVATED PROTEIN KINASE KINASE KINASE 20-RELATED"/>
    <property type="match status" value="1"/>
</dbReference>
<feature type="compositionally biased region" description="Low complexity" evidence="10">
    <location>
        <begin position="429"/>
        <end position="449"/>
    </location>
</feature>
<feature type="compositionally biased region" description="Pro residues" evidence="10">
    <location>
        <begin position="306"/>
        <end position="332"/>
    </location>
</feature>
<dbReference type="AlphaFoldDB" id="A0A1A0RBD7"/>
<dbReference type="GO" id="GO:0004674">
    <property type="term" value="F:protein serine/threonine kinase activity"/>
    <property type="evidence" value="ECO:0007669"/>
    <property type="project" value="UniProtKB-KW"/>
</dbReference>
<dbReference type="Pfam" id="PF00069">
    <property type="entry name" value="Pkinase"/>
    <property type="match status" value="1"/>
</dbReference>
<evidence type="ECO:0000313" key="13">
    <source>
        <dbReference type="EMBL" id="OBB31024.1"/>
    </source>
</evidence>
<evidence type="ECO:0000256" key="10">
    <source>
        <dbReference type="SAM" id="MobiDB-lite"/>
    </source>
</evidence>
<evidence type="ECO:0000256" key="8">
    <source>
        <dbReference type="ARBA" id="ARBA00047899"/>
    </source>
</evidence>
<keyword evidence="11" id="KW-1133">Transmembrane helix</keyword>
<dbReference type="PANTHER" id="PTHR43289:SF6">
    <property type="entry name" value="SERINE_THREONINE-PROTEIN KINASE NEKL-3"/>
    <property type="match status" value="1"/>
</dbReference>
<feature type="domain" description="Protein kinase" evidence="12">
    <location>
        <begin position="12"/>
        <end position="275"/>
    </location>
</feature>
<dbReference type="SUPFAM" id="SSF56112">
    <property type="entry name" value="Protein kinase-like (PK-like)"/>
    <property type="match status" value="1"/>
</dbReference>
<dbReference type="Gene3D" id="3.30.200.20">
    <property type="entry name" value="Phosphorylase Kinase, domain 1"/>
    <property type="match status" value="1"/>
</dbReference>
<evidence type="ECO:0000256" key="5">
    <source>
        <dbReference type="ARBA" id="ARBA00022741"/>
    </source>
</evidence>
<feature type="compositionally biased region" description="Pro residues" evidence="10">
    <location>
        <begin position="365"/>
        <end position="387"/>
    </location>
</feature>
<sequence length="626" mass="66189">MPLASGQEFAGFTIVRLVGTGGMGEVYLASHPRLPREDALKVLPISVSSDNEFRQRFIREADMAATLWHPHIVGVHDRGEFEGRLWISMDFVDGHDAAKLLHDQYPKGMPAEDVIEVVTAVGDALDYAHQRKLLHRDVKPANILLTSKQGSKRRIMLTDFGIARRADEVNGLTSTNITVGSMSYTAPEQLMGQPLDGRADQYSLAATAYRLFTGTPPFAHSNPAVVISHHLNSPPPKLADTKPELAVFDSVMAKALSKDAKDRYDTCHDFAVALAEAATGTTPEVRTPAPAHEPAPPTTPLIIPKPVNPPPAPISPTPLSPSNPRQSPPSEPPVFTSSWAGNETSSRQPVAGNTPVGMQGLGGPSGPPGPVGPPQTNFGPPPLPHTPIPQKSTNRRNVVLAAAAIAGVVLLVGGIIFAVTSGGDEDVPGGDTTSATATDTSGEKTTTAPKAPAHAFTIADYIKQSGLVETPVHRGDPGAPVFNWPTPPGWIDAGTRTPAWAYSAMVNDPTNPPDPPSVISLISKLTGDVDPNKLLEYAPNELQNLADYKGQGDPTRGEISGFPSVHLGGTYAKGEQRRAITQTTIVIPAPGAVYVLQINADALERDKGALTDINKVIEAQATIALP</sequence>
<name>A0A1A0RBD7_MYCPR</name>